<keyword evidence="3" id="KW-1185">Reference proteome</keyword>
<evidence type="ECO:0000313" key="3">
    <source>
        <dbReference type="Proteomes" id="UP000507470"/>
    </source>
</evidence>
<feature type="region of interest" description="Disordered" evidence="1">
    <location>
        <begin position="404"/>
        <end position="432"/>
    </location>
</feature>
<feature type="compositionally biased region" description="Low complexity" evidence="1">
    <location>
        <begin position="23"/>
        <end position="32"/>
    </location>
</feature>
<feature type="compositionally biased region" description="Polar residues" evidence="1">
    <location>
        <begin position="414"/>
        <end position="428"/>
    </location>
</feature>
<feature type="compositionally biased region" description="Polar residues" evidence="1">
    <location>
        <begin position="209"/>
        <end position="221"/>
    </location>
</feature>
<dbReference type="AlphaFoldDB" id="A0A6J8E1A1"/>
<proteinExistence type="predicted"/>
<feature type="compositionally biased region" description="Basic and acidic residues" evidence="1">
    <location>
        <begin position="226"/>
        <end position="236"/>
    </location>
</feature>
<feature type="compositionally biased region" description="Basic and acidic residues" evidence="1">
    <location>
        <begin position="33"/>
        <end position="42"/>
    </location>
</feature>
<feature type="compositionally biased region" description="Polar residues" evidence="1">
    <location>
        <begin position="149"/>
        <end position="159"/>
    </location>
</feature>
<feature type="compositionally biased region" description="Basic and acidic residues" evidence="1">
    <location>
        <begin position="73"/>
        <end position="97"/>
    </location>
</feature>
<evidence type="ECO:0000256" key="1">
    <source>
        <dbReference type="SAM" id="MobiDB-lite"/>
    </source>
</evidence>
<feature type="region of interest" description="Disordered" evidence="1">
    <location>
        <begin position="519"/>
        <end position="583"/>
    </location>
</feature>
<feature type="compositionally biased region" description="Polar residues" evidence="1">
    <location>
        <begin position="558"/>
        <end position="572"/>
    </location>
</feature>
<sequence length="788" mass="89496">MSEKNKIFVIKHKSNKQNILKQSTSNNNTSKGNSEELRDRSGGTKNKQNNVDDKHIHDFEKHEEYESSQIQIRDLHISDSRKHYKQETREASMKKKHDAVRVDKAEVVFEYDETGYTSKILGGDSNDRFHDHEKEEINKKRYTSDTAEENQIGSSTNKMKISKPITDIDESKKYDENVAKSTIKENENEHQIATPASRTKSKYTDSSDRAINNESSETPKNIHNHNTTDDKNDHNDSYVIHSKTKEPHNTGNTQRTNTTHLDVLVVKSKNETNYKKHQLTKATVSDMTKSVDDDKRTYYEPSTTGMIKSNLKTSDMNKNDKNDTIHPSNITETYQIKNMESEPETVRVKHDRKSMNGQKKEISVEIDNLQTKNYKPIDSCQTNIGYPVNNASNRMVLSKAVNISSNRESDISNKTDSSVTNNPQSLDQNDSHRYNKYNNIQSKSKFNSQLTDIKGENKEKLKSYDEKSMSKTEIEVDKNTIKGISYISQNNASPVNEKFSVGNLQDNNIIRTNNVTGTTSNSVDIKRQEPIFQQPGLNKDDRNSSKILPKRESKELYQSHNSQISSDATSTNKTRDRYKERKIQNDSFLGLKGGFTNKSSESDAYTLDGNGKYKGDDLQKVSFLQSTLAETSSNEMITSKVTYSKYHVNNLQNSSFHTANTSDISSDLLNTNNVQQNKYKGQGHGYDSHRSGSFREQNLSRREENLLRKKYYSVASIEDTVKATNSASNVSGSCPYDIPVLYSAIGKTTISADYSKPQPTKTGHALESATVKRKSIYDALHGDNNHFY</sequence>
<feature type="region of interest" description="Disordered" evidence="1">
    <location>
        <begin position="181"/>
        <end position="237"/>
    </location>
</feature>
<protein>
    <submittedName>
        <fullName evidence="2">Uncharacterized protein</fullName>
    </submittedName>
</protein>
<feature type="compositionally biased region" description="Basic and acidic residues" evidence="1">
    <location>
        <begin position="50"/>
        <end position="65"/>
    </location>
</feature>
<dbReference type="Proteomes" id="UP000507470">
    <property type="component" value="Unassembled WGS sequence"/>
</dbReference>
<feature type="compositionally biased region" description="Basic and acidic residues" evidence="1">
    <location>
        <begin position="573"/>
        <end position="583"/>
    </location>
</feature>
<gene>
    <name evidence="2" type="ORF">MCOR_47343</name>
</gene>
<reference evidence="2 3" key="1">
    <citation type="submission" date="2020-06" db="EMBL/GenBank/DDBJ databases">
        <authorList>
            <person name="Li R."/>
            <person name="Bekaert M."/>
        </authorList>
    </citation>
    <scope>NUCLEOTIDE SEQUENCE [LARGE SCALE GENOMIC DNA]</scope>
    <source>
        <strain evidence="3">wild</strain>
    </source>
</reference>
<feature type="compositionally biased region" description="Basic and acidic residues" evidence="1">
    <location>
        <begin position="181"/>
        <end position="190"/>
    </location>
</feature>
<feature type="compositionally biased region" description="Basic and acidic residues" evidence="1">
    <location>
        <begin position="538"/>
        <end position="557"/>
    </location>
</feature>
<name>A0A6J8E1A1_MYTCO</name>
<organism evidence="2 3">
    <name type="scientific">Mytilus coruscus</name>
    <name type="common">Sea mussel</name>
    <dbReference type="NCBI Taxonomy" id="42192"/>
    <lineage>
        <taxon>Eukaryota</taxon>
        <taxon>Metazoa</taxon>
        <taxon>Spiralia</taxon>
        <taxon>Lophotrochozoa</taxon>
        <taxon>Mollusca</taxon>
        <taxon>Bivalvia</taxon>
        <taxon>Autobranchia</taxon>
        <taxon>Pteriomorphia</taxon>
        <taxon>Mytilida</taxon>
        <taxon>Mytiloidea</taxon>
        <taxon>Mytilidae</taxon>
        <taxon>Mytilinae</taxon>
        <taxon>Mytilus</taxon>
    </lineage>
</organism>
<accession>A0A6J8E1A1</accession>
<feature type="region of interest" description="Disordered" evidence="1">
    <location>
        <begin position="135"/>
        <end position="164"/>
    </location>
</feature>
<feature type="region of interest" description="Disordered" evidence="1">
    <location>
        <begin position="676"/>
        <end position="698"/>
    </location>
</feature>
<dbReference type="OrthoDB" id="10458933at2759"/>
<feature type="region of interest" description="Disordered" evidence="1">
    <location>
        <begin position="341"/>
        <end position="360"/>
    </location>
</feature>
<dbReference type="EMBL" id="CACVKT020008350">
    <property type="protein sequence ID" value="CAC5414569.1"/>
    <property type="molecule type" value="Genomic_DNA"/>
</dbReference>
<evidence type="ECO:0000313" key="2">
    <source>
        <dbReference type="EMBL" id="CAC5414569.1"/>
    </source>
</evidence>
<feature type="region of interest" description="Disordered" evidence="1">
    <location>
        <begin position="1"/>
        <end position="97"/>
    </location>
</feature>